<reference evidence="2" key="1">
    <citation type="submission" date="2023-07" db="EMBL/GenBank/DDBJ databases">
        <title>Genome mining of underrepresented organisms for secondary metabolites.</title>
        <authorList>
            <person name="D'Agostino P.M."/>
        </authorList>
    </citation>
    <scope>NUCLEOTIDE SEQUENCE [LARGE SCALE GENOMIC DNA]</scope>
    <source>
        <strain evidence="2">WS4403</strain>
    </source>
</reference>
<dbReference type="Proteomes" id="UP001195624">
    <property type="component" value="Unassembled WGS sequence"/>
</dbReference>
<comment type="caution">
    <text evidence="1">The sequence shown here is derived from an EMBL/GenBank/DDBJ whole genome shotgun (WGS) entry which is preliminary data.</text>
</comment>
<evidence type="ECO:0000313" key="2">
    <source>
        <dbReference type="Proteomes" id="UP001195624"/>
    </source>
</evidence>
<protein>
    <submittedName>
        <fullName evidence="1">PAS domain-containing protein</fullName>
    </submittedName>
</protein>
<accession>A0ABS4PEZ8</accession>
<keyword evidence="2" id="KW-1185">Reference proteome</keyword>
<organism evidence="1 2">
    <name type="scientific">Winslowiella toletana</name>
    <dbReference type="NCBI Taxonomy" id="92490"/>
    <lineage>
        <taxon>Bacteria</taxon>
        <taxon>Pseudomonadati</taxon>
        <taxon>Pseudomonadota</taxon>
        <taxon>Gammaproteobacteria</taxon>
        <taxon>Enterobacterales</taxon>
        <taxon>Erwiniaceae</taxon>
        <taxon>Winslowiella</taxon>
    </lineage>
</organism>
<sequence length="85" mass="9822">MLVKDKDHRFVASNVNFSQYSGVSPELLIGLNDSELARVSLNAYDFHLKNLRLKFSANSIDDLIWQCYQRGFHHLIPSPVIINYK</sequence>
<proteinExistence type="predicted"/>
<evidence type="ECO:0000313" key="1">
    <source>
        <dbReference type="EMBL" id="MBP2170503.1"/>
    </source>
</evidence>
<gene>
    <name evidence="1" type="ORF">J2125_003695</name>
</gene>
<name>A0ABS4PEZ8_9GAMM</name>
<dbReference type="EMBL" id="JAGGMQ010000001">
    <property type="protein sequence ID" value="MBP2170503.1"/>
    <property type="molecule type" value="Genomic_DNA"/>
</dbReference>